<dbReference type="AlphaFoldDB" id="A0A918DFI2"/>
<comment type="subcellular location">
    <subcellularLocation>
        <location evidence="1">Cell membrane</location>
        <topology evidence="1">Multi-pass membrane protein</topology>
    </subcellularLocation>
</comment>
<dbReference type="PIRSF" id="PIRSF006324">
    <property type="entry name" value="LeuE"/>
    <property type="match status" value="1"/>
</dbReference>
<keyword evidence="5 6" id="KW-0472">Membrane</keyword>
<evidence type="ECO:0000256" key="6">
    <source>
        <dbReference type="SAM" id="Phobius"/>
    </source>
</evidence>
<keyword evidence="2" id="KW-1003">Cell membrane</keyword>
<evidence type="ECO:0000256" key="4">
    <source>
        <dbReference type="ARBA" id="ARBA00022989"/>
    </source>
</evidence>
<comment type="caution">
    <text evidence="7">The sequence shown here is derived from an EMBL/GenBank/DDBJ whole genome shotgun (WGS) entry which is preliminary data.</text>
</comment>
<keyword evidence="8" id="KW-1185">Reference proteome</keyword>
<keyword evidence="4 6" id="KW-1133">Transmembrane helix</keyword>
<dbReference type="InterPro" id="IPR001123">
    <property type="entry name" value="LeuE-type"/>
</dbReference>
<keyword evidence="3 6" id="KW-0812">Transmembrane</keyword>
<evidence type="ECO:0000256" key="5">
    <source>
        <dbReference type="ARBA" id="ARBA00023136"/>
    </source>
</evidence>
<feature type="transmembrane region" description="Helical" evidence="6">
    <location>
        <begin position="6"/>
        <end position="29"/>
    </location>
</feature>
<feature type="transmembrane region" description="Helical" evidence="6">
    <location>
        <begin position="155"/>
        <end position="177"/>
    </location>
</feature>
<feature type="transmembrane region" description="Helical" evidence="6">
    <location>
        <begin position="189"/>
        <end position="208"/>
    </location>
</feature>
<sequence length="211" mass="20883">MTSVTQIVAFGGVVMLGAMSPGPDFAVVVRRSAVSGRGRGMAAAAGISLGVSAWVAAAATGIAALLAASAVAFTVVKVVGTAYLLFLGVKALRAALRSGGELSLDVPDPGGRSSWAAFAEGLLTNVLNPKAALFFVALVPQFVASDAALGDALVLSVVALAGTVAWFTVVANIVGALRKVFARPAVRRSVDGLTGAALIGLGVNLAAAGRP</sequence>
<evidence type="ECO:0000256" key="2">
    <source>
        <dbReference type="ARBA" id="ARBA00022475"/>
    </source>
</evidence>
<protein>
    <submittedName>
        <fullName evidence="7">Lysine transporter LysE</fullName>
    </submittedName>
</protein>
<dbReference type="RefSeq" id="WP_189122981.1">
    <property type="nucleotide sequence ID" value="NZ_BMNH01000002.1"/>
</dbReference>
<feature type="transmembrane region" description="Helical" evidence="6">
    <location>
        <begin position="131"/>
        <end position="149"/>
    </location>
</feature>
<dbReference type="Proteomes" id="UP000646523">
    <property type="component" value="Unassembled WGS sequence"/>
</dbReference>
<accession>A0A918DFI2</accession>
<dbReference type="GO" id="GO:0015171">
    <property type="term" value="F:amino acid transmembrane transporter activity"/>
    <property type="evidence" value="ECO:0007669"/>
    <property type="project" value="TreeGrafter"/>
</dbReference>
<dbReference type="PANTHER" id="PTHR30086:SF20">
    <property type="entry name" value="ARGININE EXPORTER PROTEIN ARGO-RELATED"/>
    <property type="match status" value="1"/>
</dbReference>
<evidence type="ECO:0000256" key="1">
    <source>
        <dbReference type="ARBA" id="ARBA00004651"/>
    </source>
</evidence>
<gene>
    <name evidence="7" type="ORF">GCM10012289_12450</name>
</gene>
<dbReference type="GO" id="GO:0005886">
    <property type="term" value="C:plasma membrane"/>
    <property type="evidence" value="ECO:0007669"/>
    <property type="project" value="UniProtKB-SubCell"/>
</dbReference>
<feature type="transmembrane region" description="Helical" evidence="6">
    <location>
        <begin position="41"/>
        <end position="64"/>
    </location>
</feature>
<evidence type="ECO:0000256" key="3">
    <source>
        <dbReference type="ARBA" id="ARBA00022692"/>
    </source>
</evidence>
<name>A0A918DFI2_9ACTN</name>
<feature type="transmembrane region" description="Helical" evidence="6">
    <location>
        <begin position="70"/>
        <end position="89"/>
    </location>
</feature>
<evidence type="ECO:0000313" key="7">
    <source>
        <dbReference type="EMBL" id="GGO64014.1"/>
    </source>
</evidence>
<evidence type="ECO:0000313" key="8">
    <source>
        <dbReference type="Proteomes" id="UP000646523"/>
    </source>
</evidence>
<dbReference type="EMBL" id="BMNH01000002">
    <property type="protein sequence ID" value="GGO64014.1"/>
    <property type="molecule type" value="Genomic_DNA"/>
</dbReference>
<proteinExistence type="predicted"/>
<organism evidence="7 8">
    <name type="scientific">Nonomuraea cavernae</name>
    <dbReference type="NCBI Taxonomy" id="2045107"/>
    <lineage>
        <taxon>Bacteria</taxon>
        <taxon>Bacillati</taxon>
        <taxon>Actinomycetota</taxon>
        <taxon>Actinomycetes</taxon>
        <taxon>Streptosporangiales</taxon>
        <taxon>Streptosporangiaceae</taxon>
        <taxon>Nonomuraea</taxon>
    </lineage>
</organism>
<dbReference type="Pfam" id="PF01810">
    <property type="entry name" value="LysE"/>
    <property type="match status" value="1"/>
</dbReference>
<dbReference type="PANTHER" id="PTHR30086">
    <property type="entry name" value="ARGININE EXPORTER PROTEIN ARGO"/>
    <property type="match status" value="1"/>
</dbReference>
<reference evidence="7" key="1">
    <citation type="journal article" date="2014" name="Int. J. Syst. Evol. Microbiol.">
        <title>Complete genome sequence of Corynebacterium casei LMG S-19264T (=DSM 44701T), isolated from a smear-ripened cheese.</title>
        <authorList>
            <consortium name="US DOE Joint Genome Institute (JGI-PGF)"/>
            <person name="Walter F."/>
            <person name="Albersmeier A."/>
            <person name="Kalinowski J."/>
            <person name="Ruckert C."/>
        </authorList>
    </citation>
    <scope>NUCLEOTIDE SEQUENCE</scope>
    <source>
        <strain evidence="7">CGMCC 4.7368</strain>
    </source>
</reference>
<reference evidence="7" key="2">
    <citation type="submission" date="2020-09" db="EMBL/GenBank/DDBJ databases">
        <authorList>
            <person name="Sun Q."/>
            <person name="Zhou Y."/>
        </authorList>
    </citation>
    <scope>NUCLEOTIDE SEQUENCE</scope>
    <source>
        <strain evidence="7">CGMCC 4.7368</strain>
    </source>
</reference>